<keyword evidence="2" id="KW-1185">Reference proteome</keyword>
<sequence>MNKDIIKKPTNKKVKLLKMLFAGLGTTISIQLTAAVILGARNVKEKPNKKLDFEKLLKSVRKLDSSIVSLYKDDPTITEINIPENIKEIDENTFSGFKYVKKITISKSTGIVKQNAFSKMDSLEEIHIKDRSHIIGTHDLNNKVKIRFGEKLFSKSEWKNLWNKSNLNLEDNIISLSYDAFKGLDKIKEINTNKVSSISSNAFSGLNLEKLHLGDEINNIVDNNLFQNLTINKLFIGKALMLKSLTNQYKHTKINDVILKDSLTSVPNEAFSNMLTLKNVTLSDNIKTIGDYAFANTSLQNIDLKNVEELKDYSFANTKLANIDLKNVKKLGSSIFKGLNFSEMTLSDSIENAVSDALAGLVIRKLKIGKALNLFANQLRNTNLSEVEFLNSISKIPKNAFEGVSTLNKVTLSDSINEIDDYAFSKTNISGIDLKNVTKLGEYVFDSLYFKELILKDTLTSYSSNSFRGLRVNKLTIGKFLEKLNSNTLEQMTIREVNLLESIDHIPNSIFNGVKTLENVTFSDSIKTIGDYAFSNTLIKKLDIKNVNVINKNAFKNAYLFEDFKSWDKIETIDDNAFENTRIAKFVAPKTLKKLGKEVFKNCDMFEMELLNEIQDVSSESFKDLSVSHLTLGKIVDGNDSQYNIFNGKSLVKDFRRIRDLTIKKSVSKIQNSSLSKGEFNNVVLEDGVEEIDDLSFAESGIKKITIPNSLKKMSLKSFENIPKIREVTIGDSLRDCENVRGLFVDTAGTISKVSKLNLTLNRNEIEDGFFTKSKNFNENYPTYFDVDEIELSSNITKIGNNAIWGLRTKQMNFQNLTFLGKGNFKWYKLKDVKLGKGLTTLVSEVFANCEINKISMEGVKEIQSKAFYEAKINYEITNTNNVETIGESAFEDCSCSNVKFDNATFVGKRAFYANRELIIASFKKLKKIEDGTFAYCHQLKHAYFHSDLNYVGKLGLHFADITNFDYEKLEYIGERAFESCRSLESITLQNVTKIGEGSFSGCEKLTNIGNGNKLNDNLTDIPDESFSQCHNLILDGDLPSKLESIGKRTLAQMRFINDTVTFNNTKILTIKKYAFSGNPTLKYINFNNKEINIEESCFSWCDELLTFEGRLNVKKVGYQAFSRSHKLKQYQQSDFPNCTDWNDPYAP</sequence>
<organism evidence="1 2">
    <name type="scientific">Metamycoplasma faucium</name>
    <dbReference type="NCBI Taxonomy" id="56142"/>
    <lineage>
        <taxon>Bacteria</taxon>
        <taxon>Bacillati</taxon>
        <taxon>Mycoplasmatota</taxon>
        <taxon>Mycoplasmoidales</taxon>
        <taxon>Metamycoplasmataceae</taxon>
        <taxon>Metamycoplasma</taxon>
    </lineage>
</organism>
<dbReference type="PANTHER" id="PTHR45661">
    <property type="entry name" value="SURFACE ANTIGEN"/>
    <property type="match status" value="1"/>
</dbReference>
<dbReference type="Gene3D" id="3.80.10.10">
    <property type="entry name" value="Ribonuclease Inhibitor"/>
    <property type="match status" value="7"/>
</dbReference>
<evidence type="ECO:0000313" key="2">
    <source>
        <dbReference type="Proteomes" id="UP001622612"/>
    </source>
</evidence>
<evidence type="ECO:0000313" key="1">
    <source>
        <dbReference type="EMBL" id="WYM97188.1"/>
    </source>
</evidence>
<dbReference type="PANTHER" id="PTHR45661:SF3">
    <property type="entry name" value="IG-LIKE DOMAIN-CONTAINING PROTEIN"/>
    <property type="match status" value="1"/>
</dbReference>
<dbReference type="Pfam" id="PF13306">
    <property type="entry name" value="LRR_5"/>
    <property type="match status" value="7"/>
</dbReference>
<dbReference type="RefSeq" id="WP_405311491.1">
    <property type="nucleotide sequence ID" value="NZ_CP088155.1"/>
</dbReference>
<dbReference type="Proteomes" id="UP001622612">
    <property type="component" value="Chromosome"/>
</dbReference>
<dbReference type="SUPFAM" id="SSF52058">
    <property type="entry name" value="L domain-like"/>
    <property type="match status" value="4"/>
</dbReference>
<accession>A0ABZ2TMW7</accession>
<name>A0ABZ2TMW7_9BACT</name>
<proteinExistence type="predicted"/>
<dbReference type="InterPro" id="IPR032675">
    <property type="entry name" value="LRR_dom_sf"/>
</dbReference>
<reference evidence="1" key="1">
    <citation type="submission" date="2021-11" db="EMBL/GenBank/DDBJ databases">
        <title>The first genome sequence of unculturable Mycoplasma faucium obtained by de novo assembly of metagenomic reads.</title>
        <authorList>
            <person name="Sabat A.J."/>
            <person name="Bathoorn E."/>
            <person name="Akkerboom V."/>
            <person name="Friedrich A.W."/>
        </authorList>
    </citation>
    <scope>NUCLEOTIDE SEQUENCE [LARGE SCALE GENOMIC DNA]</scope>
    <source>
        <strain evidence="1">UMCG-MFM1</strain>
    </source>
</reference>
<gene>
    <name evidence="1" type="ORF">LQ356_03235</name>
</gene>
<protein>
    <submittedName>
        <fullName evidence="1">Leucine-rich repeat domain-containing protein</fullName>
    </submittedName>
</protein>
<dbReference type="EMBL" id="CP088155">
    <property type="protein sequence ID" value="WYM97188.1"/>
    <property type="molecule type" value="Genomic_DNA"/>
</dbReference>
<dbReference type="InterPro" id="IPR026906">
    <property type="entry name" value="LRR_5"/>
</dbReference>
<dbReference type="InterPro" id="IPR053139">
    <property type="entry name" value="Surface_bspA-like"/>
</dbReference>